<organism evidence="1 2">
    <name type="scientific">Porphyromonas crevioricanis JCM 15906</name>
    <dbReference type="NCBI Taxonomy" id="1305617"/>
    <lineage>
        <taxon>Bacteria</taxon>
        <taxon>Pseudomonadati</taxon>
        <taxon>Bacteroidota</taxon>
        <taxon>Bacteroidia</taxon>
        <taxon>Bacteroidales</taxon>
        <taxon>Porphyromonadaceae</taxon>
        <taxon>Porphyromonas</taxon>
    </lineage>
</organism>
<gene>
    <name evidence="1" type="ORF">PORCRE_1818</name>
</gene>
<dbReference type="AlphaFoldDB" id="T1CIT4"/>
<comment type="caution">
    <text evidence="1">The sequence shown here is derived from an EMBL/GenBank/DDBJ whole genome shotgun (WGS) entry which is preliminary data.</text>
</comment>
<sequence>MSNVFFNLFLGDKYRTKRLPLWKVEKHFGGVSPGADRLC</sequence>
<dbReference type="EMBL" id="BAOU01000056">
    <property type="protein sequence ID" value="GAD06096.1"/>
    <property type="molecule type" value="Genomic_DNA"/>
</dbReference>
<dbReference type="Proteomes" id="UP000018031">
    <property type="component" value="Unassembled WGS sequence"/>
</dbReference>
<reference evidence="2" key="1">
    <citation type="journal article" date="2013" name="Genome">
        <title>Draft Genome Sequences of Porphyromonas crevioricanis JCM 15906T and Porphyromonas cansulci JCM 13913T Isolated from a Canine Oral Cavity.</title>
        <authorList>
            <person name="Sakamoto M."/>
            <person name="Tanaka N."/>
            <person name="Shiwa Y."/>
            <person name="Yoshikawa H."/>
            <person name="Ohkuma M."/>
        </authorList>
    </citation>
    <scope>NUCLEOTIDE SEQUENCE [LARGE SCALE GENOMIC DNA]</scope>
    <source>
        <strain evidence="2">JCM 15906</strain>
    </source>
</reference>
<evidence type="ECO:0000313" key="2">
    <source>
        <dbReference type="Proteomes" id="UP000018031"/>
    </source>
</evidence>
<protein>
    <submittedName>
        <fullName evidence="1">Uncharacterized protein</fullName>
    </submittedName>
</protein>
<accession>T1CIT4</accession>
<reference evidence="1 2" key="2">
    <citation type="journal article" date="2013" name="Genome Announc.">
        <title>Draft Genome Sequences of Porphyromonas crevioricanis JCM 15906T and Porphyromonas cansulci JCM 13913T Isolated from a Canine Oral Cavity.</title>
        <authorList>
            <person name="Sakamoto M."/>
            <person name="Tanaka N."/>
            <person name="Shiwa Y."/>
            <person name="Yoshikawa H."/>
            <person name="Ohkuma M."/>
        </authorList>
    </citation>
    <scope>NUCLEOTIDE SEQUENCE [LARGE SCALE GENOMIC DNA]</scope>
    <source>
        <strain evidence="1 2">JCM 15906</strain>
    </source>
</reference>
<name>T1CIT4_9PORP</name>
<proteinExistence type="predicted"/>
<evidence type="ECO:0000313" key="1">
    <source>
        <dbReference type="EMBL" id="GAD06096.1"/>
    </source>
</evidence>